<protein>
    <submittedName>
        <fullName evidence="2">Uncharacterized protein</fullName>
    </submittedName>
</protein>
<dbReference type="AlphaFoldDB" id="A0A1Z5R3U9"/>
<organism evidence="2 3">
    <name type="scientific">Sorghum bicolor</name>
    <name type="common">Sorghum</name>
    <name type="synonym">Sorghum vulgare</name>
    <dbReference type="NCBI Taxonomy" id="4558"/>
    <lineage>
        <taxon>Eukaryota</taxon>
        <taxon>Viridiplantae</taxon>
        <taxon>Streptophyta</taxon>
        <taxon>Embryophyta</taxon>
        <taxon>Tracheophyta</taxon>
        <taxon>Spermatophyta</taxon>
        <taxon>Magnoliopsida</taxon>
        <taxon>Liliopsida</taxon>
        <taxon>Poales</taxon>
        <taxon>Poaceae</taxon>
        <taxon>PACMAD clade</taxon>
        <taxon>Panicoideae</taxon>
        <taxon>Andropogonodae</taxon>
        <taxon>Andropogoneae</taxon>
        <taxon>Sorghinae</taxon>
        <taxon>Sorghum</taxon>
    </lineage>
</organism>
<sequence length="222" mass="24805">MHGTRGLPPTTLRARRRGGSTPLRRDIIECGAPGPEAGERPFDARPSVVLVDPQVSARASCRSPCLPGCPHHASGPAQAAGAPWSHGHRGARTMPRRAASTMYSELAATAEAHRRAHWRLQRRMVWSLPLFLRFLKSWWRAIMSVALHRCAGMGATCDESTSFFLSLRAYAMCLCRIFFRVRSTPTVVLYEYLHIVRKNIYFPPICPCIVIIKSQGNLLFLL</sequence>
<dbReference type="InParanoid" id="A0A1Z5R3U9"/>
<keyword evidence="3" id="KW-1185">Reference proteome</keyword>
<gene>
    <name evidence="2" type="ORF">SORBI_3009G238650</name>
</gene>
<evidence type="ECO:0000313" key="2">
    <source>
        <dbReference type="EMBL" id="OQU78454.1"/>
    </source>
</evidence>
<dbReference type="Gramene" id="OQU78454">
    <property type="protein sequence ID" value="OQU78454"/>
    <property type="gene ID" value="SORBI_3009G238650"/>
</dbReference>
<dbReference type="EMBL" id="CM000768">
    <property type="protein sequence ID" value="OQU78454.1"/>
    <property type="molecule type" value="Genomic_DNA"/>
</dbReference>
<evidence type="ECO:0000256" key="1">
    <source>
        <dbReference type="SAM" id="MobiDB-lite"/>
    </source>
</evidence>
<evidence type="ECO:0000313" key="3">
    <source>
        <dbReference type="Proteomes" id="UP000000768"/>
    </source>
</evidence>
<dbReference type="Proteomes" id="UP000000768">
    <property type="component" value="Chromosome 9"/>
</dbReference>
<accession>A0A1Z5R3U9</accession>
<name>A0A1Z5R3U9_SORBI</name>
<reference evidence="3" key="2">
    <citation type="journal article" date="2018" name="Plant J.">
        <title>The Sorghum bicolor reference genome: improved assembly, gene annotations, a transcriptome atlas, and signatures of genome organization.</title>
        <authorList>
            <person name="McCormick R.F."/>
            <person name="Truong S.K."/>
            <person name="Sreedasyam A."/>
            <person name="Jenkins J."/>
            <person name="Shu S."/>
            <person name="Sims D."/>
            <person name="Kennedy M."/>
            <person name="Amirebrahimi M."/>
            <person name="Weers B.D."/>
            <person name="McKinley B."/>
            <person name="Mattison A."/>
            <person name="Morishige D.T."/>
            <person name="Grimwood J."/>
            <person name="Schmutz J."/>
            <person name="Mullet J.E."/>
        </authorList>
    </citation>
    <scope>NUCLEOTIDE SEQUENCE [LARGE SCALE GENOMIC DNA]</scope>
    <source>
        <strain evidence="3">cv. BTx623</strain>
    </source>
</reference>
<reference evidence="2 3" key="1">
    <citation type="journal article" date="2009" name="Nature">
        <title>The Sorghum bicolor genome and the diversification of grasses.</title>
        <authorList>
            <person name="Paterson A.H."/>
            <person name="Bowers J.E."/>
            <person name="Bruggmann R."/>
            <person name="Dubchak I."/>
            <person name="Grimwood J."/>
            <person name="Gundlach H."/>
            <person name="Haberer G."/>
            <person name="Hellsten U."/>
            <person name="Mitros T."/>
            <person name="Poliakov A."/>
            <person name="Schmutz J."/>
            <person name="Spannagl M."/>
            <person name="Tang H."/>
            <person name="Wang X."/>
            <person name="Wicker T."/>
            <person name="Bharti A.K."/>
            <person name="Chapman J."/>
            <person name="Feltus F.A."/>
            <person name="Gowik U."/>
            <person name="Grigoriev I.V."/>
            <person name="Lyons E."/>
            <person name="Maher C.A."/>
            <person name="Martis M."/>
            <person name="Narechania A."/>
            <person name="Otillar R.P."/>
            <person name="Penning B.W."/>
            <person name="Salamov A.A."/>
            <person name="Wang Y."/>
            <person name="Zhang L."/>
            <person name="Carpita N.C."/>
            <person name="Freeling M."/>
            <person name="Gingle A.R."/>
            <person name="Hash C.T."/>
            <person name="Keller B."/>
            <person name="Klein P."/>
            <person name="Kresovich S."/>
            <person name="McCann M.C."/>
            <person name="Ming R."/>
            <person name="Peterson D.G."/>
            <person name="Mehboob-ur-Rahman"/>
            <person name="Ware D."/>
            <person name="Westhoff P."/>
            <person name="Mayer K.F."/>
            <person name="Messing J."/>
            <person name="Rokhsar D.S."/>
        </authorList>
    </citation>
    <scope>NUCLEOTIDE SEQUENCE [LARGE SCALE GENOMIC DNA]</scope>
    <source>
        <strain evidence="3">cv. BTx623</strain>
    </source>
</reference>
<proteinExistence type="predicted"/>
<feature type="region of interest" description="Disordered" evidence="1">
    <location>
        <begin position="1"/>
        <end position="25"/>
    </location>
</feature>